<dbReference type="InterPro" id="IPR005636">
    <property type="entry name" value="DTW"/>
</dbReference>
<dbReference type="Pfam" id="PF03942">
    <property type="entry name" value="DTW"/>
    <property type="match status" value="1"/>
</dbReference>
<dbReference type="GO" id="GO:0008033">
    <property type="term" value="P:tRNA processing"/>
    <property type="evidence" value="ECO:0007669"/>
    <property type="project" value="UniProtKB-KW"/>
</dbReference>
<sequence>MTPPLQRCLRCYRPHRMCFCDAIVPVRNQTSVLILQHRRERFHPFNTARIVHESLERCDLMVAYNAELADQFQQAALPENTGLLYPGADARLLSDLPPSDRPEHLVILDGTWHQAKTLFRDIPRLQTLPQYCLAPSSPGRYRIRREPNEHALSTLEATVSALMALEPENSELPLLIDAFDRMIGDQLGRHAPTVDEPPKTNWRRNEKRRRGSANVPRVLGGDLNRVVVAYGERDNHRPTPIYWTAVRLGTGERFECAIESDSYDESQFMDHLQLDQQVIERAIRLDEFRNAWRAFLEPGDHIAMRHHGTARLLAEADAEFAPTVILKAVNAPGARMDDRDKPIPPGRSRASVRLQAAVDFVRQLNSLSQIVDPQSVAPV</sequence>
<evidence type="ECO:0000313" key="9">
    <source>
        <dbReference type="Proteomes" id="UP000536179"/>
    </source>
</evidence>
<dbReference type="PANTHER" id="PTHR21392">
    <property type="entry name" value="TRNA-URIDINE AMINOCARBOXYPROPYLTRANSFERASE 2"/>
    <property type="match status" value="1"/>
</dbReference>
<evidence type="ECO:0000256" key="2">
    <source>
        <dbReference type="ARBA" id="ARBA00022679"/>
    </source>
</evidence>
<keyword evidence="9" id="KW-1185">Reference proteome</keyword>
<organism evidence="8 9">
    <name type="scientific">Aporhodopirellula rubra</name>
    <dbReference type="NCBI Taxonomy" id="980271"/>
    <lineage>
        <taxon>Bacteria</taxon>
        <taxon>Pseudomonadati</taxon>
        <taxon>Planctomycetota</taxon>
        <taxon>Planctomycetia</taxon>
        <taxon>Pirellulales</taxon>
        <taxon>Pirellulaceae</taxon>
        <taxon>Aporhodopirellula</taxon>
    </lineage>
</organism>
<proteinExistence type="inferred from homology"/>
<dbReference type="GO" id="GO:0016432">
    <property type="term" value="F:tRNA-uridine aminocarboxypropyltransferase activity"/>
    <property type="evidence" value="ECO:0007669"/>
    <property type="project" value="UniProtKB-EC"/>
</dbReference>
<keyword evidence="4" id="KW-0819">tRNA processing</keyword>
<accession>A0A7W5H999</accession>
<evidence type="ECO:0000256" key="4">
    <source>
        <dbReference type="ARBA" id="ARBA00022694"/>
    </source>
</evidence>
<dbReference type="InterPro" id="IPR039262">
    <property type="entry name" value="DTWD2/TAPT"/>
</dbReference>
<evidence type="ECO:0000256" key="1">
    <source>
        <dbReference type="ARBA" id="ARBA00012386"/>
    </source>
</evidence>
<dbReference type="PANTHER" id="PTHR21392:SF0">
    <property type="entry name" value="TRNA-URIDINE AMINOCARBOXYPROPYLTRANSFERASE 2"/>
    <property type="match status" value="1"/>
</dbReference>
<dbReference type="EC" id="2.5.1.25" evidence="1"/>
<gene>
    <name evidence="8" type="ORF">FHS27_006170</name>
</gene>
<dbReference type="Proteomes" id="UP000536179">
    <property type="component" value="Unassembled WGS sequence"/>
</dbReference>
<evidence type="ECO:0000256" key="5">
    <source>
        <dbReference type="ARBA" id="ARBA00034489"/>
    </source>
</evidence>
<dbReference type="AlphaFoldDB" id="A0A7W5H999"/>
<evidence type="ECO:0000256" key="6">
    <source>
        <dbReference type="SAM" id="MobiDB-lite"/>
    </source>
</evidence>
<protein>
    <recommendedName>
        <fullName evidence="1">tRNA-uridine aminocarboxypropyltransferase</fullName>
        <ecNumber evidence="1">2.5.1.25</ecNumber>
    </recommendedName>
</protein>
<dbReference type="SMART" id="SM01144">
    <property type="entry name" value="DTW"/>
    <property type="match status" value="1"/>
</dbReference>
<keyword evidence="2" id="KW-0808">Transferase</keyword>
<comment type="caution">
    <text evidence="8">The sequence shown here is derived from an EMBL/GenBank/DDBJ whole genome shotgun (WGS) entry which is preliminary data.</text>
</comment>
<comment type="similarity">
    <text evidence="5">Belongs to the TDD superfamily. DTWD2 family.</text>
</comment>
<evidence type="ECO:0000256" key="3">
    <source>
        <dbReference type="ARBA" id="ARBA00022691"/>
    </source>
</evidence>
<keyword evidence="3" id="KW-0949">S-adenosyl-L-methionine</keyword>
<reference evidence="8 9" key="1">
    <citation type="submission" date="2020-08" db="EMBL/GenBank/DDBJ databases">
        <title>Genomic Encyclopedia of Type Strains, Phase III (KMG-III): the genomes of soil and plant-associated and newly described type strains.</title>
        <authorList>
            <person name="Whitman W."/>
        </authorList>
    </citation>
    <scope>NUCLEOTIDE SEQUENCE [LARGE SCALE GENOMIC DNA]</scope>
    <source>
        <strain evidence="8 9">CECT 8075</strain>
    </source>
</reference>
<evidence type="ECO:0000259" key="7">
    <source>
        <dbReference type="SMART" id="SM01144"/>
    </source>
</evidence>
<feature type="domain" description="DTW" evidence="7">
    <location>
        <begin position="4"/>
        <end position="191"/>
    </location>
</feature>
<dbReference type="RefSeq" id="WP_246421212.1">
    <property type="nucleotide sequence ID" value="NZ_JACHXU010000035.1"/>
</dbReference>
<feature type="compositionally biased region" description="Basic residues" evidence="6">
    <location>
        <begin position="201"/>
        <end position="211"/>
    </location>
</feature>
<name>A0A7W5H999_9BACT</name>
<evidence type="ECO:0000313" key="8">
    <source>
        <dbReference type="EMBL" id="MBB3210323.1"/>
    </source>
</evidence>
<feature type="region of interest" description="Disordered" evidence="6">
    <location>
        <begin position="188"/>
        <end position="215"/>
    </location>
</feature>
<dbReference type="EMBL" id="JACHXU010000035">
    <property type="protein sequence ID" value="MBB3210323.1"/>
    <property type="molecule type" value="Genomic_DNA"/>
</dbReference>